<proteinExistence type="predicted"/>
<name>A0A7R9F5R6_9NEOP</name>
<organism evidence="1">
    <name type="scientific">Timema bartmani</name>
    <dbReference type="NCBI Taxonomy" id="61472"/>
    <lineage>
        <taxon>Eukaryota</taxon>
        <taxon>Metazoa</taxon>
        <taxon>Ecdysozoa</taxon>
        <taxon>Arthropoda</taxon>
        <taxon>Hexapoda</taxon>
        <taxon>Insecta</taxon>
        <taxon>Pterygota</taxon>
        <taxon>Neoptera</taxon>
        <taxon>Polyneoptera</taxon>
        <taxon>Phasmatodea</taxon>
        <taxon>Timematodea</taxon>
        <taxon>Timematoidea</taxon>
        <taxon>Timematidae</taxon>
        <taxon>Timema</taxon>
    </lineage>
</organism>
<dbReference type="AlphaFoldDB" id="A0A7R9F5R6"/>
<gene>
    <name evidence="1" type="ORF">TBIB3V08_LOCUS9766</name>
</gene>
<protein>
    <submittedName>
        <fullName evidence="1">Uncharacterized protein</fullName>
    </submittedName>
</protein>
<reference evidence="1" key="1">
    <citation type="submission" date="2020-11" db="EMBL/GenBank/DDBJ databases">
        <authorList>
            <person name="Tran Van P."/>
        </authorList>
    </citation>
    <scope>NUCLEOTIDE SEQUENCE</scope>
</reference>
<evidence type="ECO:0000313" key="1">
    <source>
        <dbReference type="EMBL" id="CAD7447452.1"/>
    </source>
</evidence>
<dbReference type="EMBL" id="OD568901">
    <property type="protein sequence ID" value="CAD7447452.1"/>
    <property type="molecule type" value="Genomic_DNA"/>
</dbReference>
<accession>A0A7R9F5R6</accession>
<sequence>MPEHRDPQLPGSMTSYTSSRFQGHGFKVVIYFCLDLSCRAAKLVPEYEEYRKNITDYERNIIKDNDLGKQLWGQDKGLYAAHARRNILQRDACEGNRGIFASPSAIAPHCFNK</sequence>